<gene>
    <name evidence="2" type="ORF">MPIPNATIZW_LOCUS15871</name>
</gene>
<evidence type="ECO:0000256" key="1">
    <source>
        <dbReference type="SAM" id="Phobius"/>
    </source>
</evidence>
<reference evidence="2" key="1">
    <citation type="submission" date="2023-12" db="EMBL/GenBank/DDBJ databases">
        <authorList>
            <person name="Brown T."/>
        </authorList>
    </citation>
    <scope>NUCLEOTIDE SEQUENCE</scope>
</reference>
<organism evidence="2 3">
    <name type="scientific">Pipistrellus nathusii</name>
    <name type="common">Nathusius' pipistrelle</name>
    <dbReference type="NCBI Taxonomy" id="59473"/>
    <lineage>
        <taxon>Eukaryota</taxon>
        <taxon>Metazoa</taxon>
        <taxon>Chordata</taxon>
        <taxon>Craniata</taxon>
        <taxon>Vertebrata</taxon>
        <taxon>Euteleostomi</taxon>
        <taxon>Mammalia</taxon>
        <taxon>Eutheria</taxon>
        <taxon>Laurasiatheria</taxon>
        <taxon>Chiroptera</taxon>
        <taxon>Yangochiroptera</taxon>
        <taxon>Vespertilionidae</taxon>
        <taxon>Pipistrellus</taxon>
    </lineage>
</organism>
<proteinExistence type="predicted"/>
<sequence length="111" mass="12615">MASVRNSQYIKFLFSAQNEFQVELFAVRESLINCTIRKKTVWTAGSLTVAIGNLWAELLLLRHILPLLVLIMMAMPCSPCFKFVGNLDWKKYVCLSRPGSFLVSVSSTKHF</sequence>
<accession>A0ABP0AE35</accession>
<evidence type="ECO:0000313" key="2">
    <source>
        <dbReference type="EMBL" id="CAK6447565.1"/>
    </source>
</evidence>
<protein>
    <submittedName>
        <fullName evidence="2">Uncharacterized protein</fullName>
    </submittedName>
</protein>
<keyword evidence="1" id="KW-1133">Transmembrane helix</keyword>
<keyword evidence="3" id="KW-1185">Reference proteome</keyword>
<dbReference type="EMBL" id="OY882864">
    <property type="protein sequence ID" value="CAK6447565.1"/>
    <property type="molecule type" value="Genomic_DNA"/>
</dbReference>
<feature type="transmembrane region" description="Helical" evidence="1">
    <location>
        <begin position="64"/>
        <end position="84"/>
    </location>
</feature>
<dbReference type="Proteomes" id="UP001314169">
    <property type="component" value="Chromosome 7"/>
</dbReference>
<name>A0ABP0AE35_PIPNA</name>
<evidence type="ECO:0000313" key="3">
    <source>
        <dbReference type="Proteomes" id="UP001314169"/>
    </source>
</evidence>
<keyword evidence="1" id="KW-0812">Transmembrane</keyword>
<keyword evidence="1" id="KW-0472">Membrane</keyword>